<evidence type="ECO:0000313" key="2">
    <source>
        <dbReference type="Proteomes" id="UP001293254"/>
    </source>
</evidence>
<dbReference type="AlphaFoldDB" id="A0AAE1Y9V1"/>
<sequence length="107" mass="11466">MTGIFPAKDMDQGRKGSAAAAAAPEVGVVVQRWKGKRRSMIVVHSQILRIRAEDSNIGQDIGEGSLSLSLSLRDELPLGVTTTHYMVLSRPPLLPLPASPLSNNASY</sequence>
<name>A0AAE1Y9V1_9LAMI</name>
<proteinExistence type="predicted"/>
<reference evidence="1" key="1">
    <citation type="submission" date="2020-06" db="EMBL/GenBank/DDBJ databases">
        <authorList>
            <person name="Li T."/>
            <person name="Hu X."/>
            <person name="Zhang T."/>
            <person name="Song X."/>
            <person name="Zhang H."/>
            <person name="Dai N."/>
            <person name="Sheng W."/>
            <person name="Hou X."/>
            <person name="Wei L."/>
        </authorList>
    </citation>
    <scope>NUCLEOTIDE SEQUENCE</scope>
    <source>
        <strain evidence="1">3651</strain>
        <tissue evidence="1">Leaf</tissue>
    </source>
</reference>
<keyword evidence="2" id="KW-1185">Reference proteome</keyword>
<dbReference type="Proteomes" id="UP001293254">
    <property type="component" value="Unassembled WGS sequence"/>
</dbReference>
<gene>
    <name evidence="1" type="ORF">Salat_1388000</name>
</gene>
<comment type="caution">
    <text evidence="1">The sequence shown here is derived from an EMBL/GenBank/DDBJ whole genome shotgun (WGS) entry which is preliminary data.</text>
</comment>
<organism evidence="1 2">
    <name type="scientific">Sesamum alatum</name>
    <dbReference type="NCBI Taxonomy" id="300844"/>
    <lineage>
        <taxon>Eukaryota</taxon>
        <taxon>Viridiplantae</taxon>
        <taxon>Streptophyta</taxon>
        <taxon>Embryophyta</taxon>
        <taxon>Tracheophyta</taxon>
        <taxon>Spermatophyta</taxon>
        <taxon>Magnoliopsida</taxon>
        <taxon>eudicotyledons</taxon>
        <taxon>Gunneridae</taxon>
        <taxon>Pentapetalae</taxon>
        <taxon>asterids</taxon>
        <taxon>lamiids</taxon>
        <taxon>Lamiales</taxon>
        <taxon>Pedaliaceae</taxon>
        <taxon>Sesamum</taxon>
    </lineage>
</organism>
<dbReference type="EMBL" id="JACGWO010000005">
    <property type="protein sequence ID" value="KAK4426195.1"/>
    <property type="molecule type" value="Genomic_DNA"/>
</dbReference>
<evidence type="ECO:0000313" key="1">
    <source>
        <dbReference type="EMBL" id="KAK4426195.1"/>
    </source>
</evidence>
<reference evidence="1" key="2">
    <citation type="journal article" date="2024" name="Plant">
        <title>Genomic evolution and insights into agronomic trait innovations of Sesamum species.</title>
        <authorList>
            <person name="Miao H."/>
            <person name="Wang L."/>
            <person name="Qu L."/>
            <person name="Liu H."/>
            <person name="Sun Y."/>
            <person name="Le M."/>
            <person name="Wang Q."/>
            <person name="Wei S."/>
            <person name="Zheng Y."/>
            <person name="Lin W."/>
            <person name="Duan Y."/>
            <person name="Cao H."/>
            <person name="Xiong S."/>
            <person name="Wang X."/>
            <person name="Wei L."/>
            <person name="Li C."/>
            <person name="Ma Q."/>
            <person name="Ju M."/>
            <person name="Zhao R."/>
            <person name="Li G."/>
            <person name="Mu C."/>
            <person name="Tian Q."/>
            <person name="Mei H."/>
            <person name="Zhang T."/>
            <person name="Gao T."/>
            <person name="Zhang H."/>
        </authorList>
    </citation>
    <scope>NUCLEOTIDE SEQUENCE</scope>
    <source>
        <strain evidence="1">3651</strain>
    </source>
</reference>
<accession>A0AAE1Y9V1</accession>
<protein>
    <submittedName>
        <fullName evidence="1">Uncharacterized protein</fullName>
    </submittedName>
</protein>